<protein>
    <submittedName>
        <fullName evidence="1">Uncharacterized protein</fullName>
    </submittedName>
</protein>
<name>A0A239KK87_9BURK</name>
<dbReference type="Proteomes" id="UP000198284">
    <property type="component" value="Unassembled WGS sequence"/>
</dbReference>
<keyword evidence="2" id="KW-1185">Reference proteome</keyword>
<reference evidence="1 2" key="1">
    <citation type="submission" date="2017-06" db="EMBL/GenBank/DDBJ databases">
        <authorList>
            <person name="Kim H.J."/>
            <person name="Triplett B.A."/>
        </authorList>
    </citation>
    <scope>NUCLEOTIDE SEQUENCE [LARGE SCALE GENOMIC DNA]</scope>
    <source>
        <strain evidence="1 2">U15</strain>
    </source>
</reference>
<gene>
    <name evidence="1" type="ORF">SAMN06265795_11619</name>
</gene>
<evidence type="ECO:0000313" key="2">
    <source>
        <dbReference type="Proteomes" id="UP000198284"/>
    </source>
</evidence>
<sequence>MSDDQPQLIPTDAEIERLRAENAMLRARLEESDKVA</sequence>
<accession>A0A239KK87</accession>
<organism evidence="1 2">
    <name type="scientific">Noviherbaspirillum humi</name>
    <dbReference type="NCBI Taxonomy" id="1688639"/>
    <lineage>
        <taxon>Bacteria</taxon>
        <taxon>Pseudomonadati</taxon>
        <taxon>Pseudomonadota</taxon>
        <taxon>Betaproteobacteria</taxon>
        <taxon>Burkholderiales</taxon>
        <taxon>Oxalobacteraceae</taxon>
        <taxon>Noviherbaspirillum</taxon>
    </lineage>
</organism>
<evidence type="ECO:0000313" key="1">
    <source>
        <dbReference type="EMBL" id="SNT18023.1"/>
    </source>
</evidence>
<dbReference type="EMBL" id="FZOT01000016">
    <property type="protein sequence ID" value="SNT18023.1"/>
    <property type="molecule type" value="Genomic_DNA"/>
</dbReference>
<dbReference type="AlphaFoldDB" id="A0A239KK87"/>
<proteinExistence type="predicted"/>